<feature type="non-terminal residue" evidence="1">
    <location>
        <position position="47"/>
    </location>
</feature>
<sequence length="47" mass="5236">ILLDYNGQEPLHAYYVKLKAINKTAKSLGVAAFNVAKRTNIMKSKIT</sequence>
<protein>
    <submittedName>
        <fullName evidence="1">11576_t:CDS:1</fullName>
    </submittedName>
</protein>
<keyword evidence="2" id="KW-1185">Reference proteome</keyword>
<feature type="non-terminal residue" evidence="1">
    <location>
        <position position="1"/>
    </location>
</feature>
<dbReference type="OrthoDB" id="2345504at2759"/>
<reference evidence="1" key="1">
    <citation type="submission" date="2021-06" db="EMBL/GenBank/DDBJ databases">
        <authorList>
            <person name="Kallberg Y."/>
            <person name="Tangrot J."/>
            <person name="Rosling A."/>
        </authorList>
    </citation>
    <scope>NUCLEOTIDE SEQUENCE</scope>
    <source>
        <strain evidence="1">CL551</strain>
    </source>
</reference>
<comment type="caution">
    <text evidence="1">The sequence shown here is derived from an EMBL/GenBank/DDBJ whole genome shotgun (WGS) entry which is preliminary data.</text>
</comment>
<accession>A0A9N9JHD2</accession>
<proteinExistence type="predicted"/>
<gene>
    <name evidence="1" type="ORF">AMORRO_LOCUS17449</name>
</gene>
<dbReference type="EMBL" id="CAJVPV010053879">
    <property type="protein sequence ID" value="CAG8782520.1"/>
    <property type="molecule type" value="Genomic_DNA"/>
</dbReference>
<dbReference type="Proteomes" id="UP000789342">
    <property type="component" value="Unassembled WGS sequence"/>
</dbReference>
<dbReference type="AlphaFoldDB" id="A0A9N9JHD2"/>
<evidence type="ECO:0000313" key="1">
    <source>
        <dbReference type="EMBL" id="CAG8782520.1"/>
    </source>
</evidence>
<evidence type="ECO:0000313" key="2">
    <source>
        <dbReference type="Proteomes" id="UP000789342"/>
    </source>
</evidence>
<organism evidence="1 2">
    <name type="scientific">Acaulospora morrowiae</name>
    <dbReference type="NCBI Taxonomy" id="94023"/>
    <lineage>
        <taxon>Eukaryota</taxon>
        <taxon>Fungi</taxon>
        <taxon>Fungi incertae sedis</taxon>
        <taxon>Mucoromycota</taxon>
        <taxon>Glomeromycotina</taxon>
        <taxon>Glomeromycetes</taxon>
        <taxon>Diversisporales</taxon>
        <taxon>Acaulosporaceae</taxon>
        <taxon>Acaulospora</taxon>
    </lineage>
</organism>
<name>A0A9N9JHD2_9GLOM</name>